<gene>
    <name evidence="1" type="ORF">J4573_42170</name>
</gene>
<dbReference type="EMBL" id="JAGEOJ010000022">
    <property type="protein sequence ID" value="MBO2453756.1"/>
    <property type="molecule type" value="Genomic_DNA"/>
</dbReference>
<reference evidence="1" key="1">
    <citation type="submission" date="2021-03" db="EMBL/GenBank/DDBJ databases">
        <authorList>
            <person name="Kanchanasin P."/>
            <person name="Saeng-In P."/>
            <person name="Phongsopitanun W."/>
            <person name="Yuki M."/>
            <person name="Kudo T."/>
            <person name="Ohkuma M."/>
            <person name="Tanasupawat S."/>
        </authorList>
    </citation>
    <scope>NUCLEOTIDE SEQUENCE</scope>
    <source>
        <strain evidence="1">GKU 128</strain>
    </source>
</reference>
<keyword evidence="2" id="KW-1185">Reference proteome</keyword>
<comment type="caution">
    <text evidence="1">The sequence shown here is derived from an EMBL/GenBank/DDBJ whole genome shotgun (WGS) entry which is preliminary data.</text>
</comment>
<evidence type="ECO:0000313" key="2">
    <source>
        <dbReference type="Proteomes" id="UP000669179"/>
    </source>
</evidence>
<proteinExistence type="predicted"/>
<organism evidence="1 2">
    <name type="scientific">Actinomadura barringtoniae</name>
    <dbReference type="NCBI Taxonomy" id="1427535"/>
    <lineage>
        <taxon>Bacteria</taxon>
        <taxon>Bacillati</taxon>
        <taxon>Actinomycetota</taxon>
        <taxon>Actinomycetes</taxon>
        <taxon>Streptosporangiales</taxon>
        <taxon>Thermomonosporaceae</taxon>
        <taxon>Actinomadura</taxon>
    </lineage>
</organism>
<name>A0A939T5H5_9ACTN</name>
<sequence>MRSAEEIKAALRREFPRWSIIQSSPNGRWWATRGPDVGKLVQHGPSCFDADEPETLRAQLRKVAGA</sequence>
<protein>
    <submittedName>
        <fullName evidence="1">Uncharacterized protein</fullName>
    </submittedName>
</protein>
<dbReference type="Proteomes" id="UP000669179">
    <property type="component" value="Unassembled WGS sequence"/>
</dbReference>
<dbReference type="RefSeq" id="WP_208261775.1">
    <property type="nucleotide sequence ID" value="NZ_JAGEOJ010000022.1"/>
</dbReference>
<evidence type="ECO:0000313" key="1">
    <source>
        <dbReference type="EMBL" id="MBO2453756.1"/>
    </source>
</evidence>
<dbReference type="AlphaFoldDB" id="A0A939T5H5"/>
<accession>A0A939T5H5</accession>